<dbReference type="AlphaFoldDB" id="A0A2I0CTM5"/>
<dbReference type="EMBL" id="PIYS01000003">
    <property type="protein sequence ID" value="PKF72690.1"/>
    <property type="molecule type" value="Genomic_DNA"/>
</dbReference>
<accession>A0A2I0CTM5</accession>
<dbReference type="Proteomes" id="UP000242861">
    <property type="component" value="Unassembled WGS sequence"/>
</dbReference>
<evidence type="ECO:0000313" key="1">
    <source>
        <dbReference type="EMBL" id="PKF72690.1"/>
    </source>
</evidence>
<dbReference type="InterPro" id="IPR009731">
    <property type="entry name" value="P-like"/>
</dbReference>
<name>A0A2I0CTM5_9PSED</name>
<reference evidence="2" key="1">
    <citation type="submission" date="2017-12" db="EMBL/GenBank/DDBJ databases">
        <authorList>
            <person name="Yu X.-Y."/>
        </authorList>
    </citation>
    <scope>NUCLEOTIDE SEQUENCE [LARGE SCALE GENOMIC DNA]</scope>
    <source>
        <strain evidence="2">ZYSR67-Z</strain>
    </source>
</reference>
<dbReference type="Pfam" id="PF06992">
    <property type="entry name" value="Phage_lambda_P"/>
    <property type="match status" value="1"/>
</dbReference>
<sequence length="228" mass="24227">MDGGGGAVTGPVHAGRVAACLEPERSPAAGPRAVPVDPAAKLVIDDLFDRLRAIHSGWRQAWPTEAELAAAKREWLAAFVAAGIRQIEQIHYGLRVARQNASPWIPAPGEFIAWCFDPAAFGLPPLERAYAEVMRNTHPAQVADARWSADALYHAAVGSGFSTLQALPREAGLRLFERHYGAVCRRLARGEVLAAAPVAALPAPARKSAPEVGRAALSALRARLGRSA</sequence>
<gene>
    <name evidence="1" type="ORF">CW360_02955</name>
</gene>
<evidence type="ECO:0000313" key="2">
    <source>
        <dbReference type="Proteomes" id="UP000242861"/>
    </source>
</evidence>
<proteinExistence type="predicted"/>
<protein>
    <submittedName>
        <fullName evidence="1">Replication P family protein</fullName>
    </submittedName>
</protein>
<comment type="caution">
    <text evidence="1">The sequence shown here is derived from an EMBL/GenBank/DDBJ whole genome shotgun (WGS) entry which is preliminary data.</text>
</comment>
<organism evidence="1 2">
    <name type="scientific">Pseudomonas fluvialis</name>
    <dbReference type="NCBI Taxonomy" id="1793966"/>
    <lineage>
        <taxon>Bacteria</taxon>
        <taxon>Pseudomonadati</taxon>
        <taxon>Pseudomonadota</taxon>
        <taxon>Gammaproteobacteria</taxon>
        <taxon>Pseudomonadales</taxon>
        <taxon>Pseudomonadaceae</taxon>
        <taxon>Pseudomonas</taxon>
    </lineage>
</organism>
<dbReference type="GO" id="GO:0006270">
    <property type="term" value="P:DNA replication initiation"/>
    <property type="evidence" value="ECO:0007669"/>
    <property type="project" value="InterPro"/>
</dbReference>